<accession>A0ABV6EGT4</accession>
<proteinExistence type="predicted"/>
<comment type="caution">
    <text evidence="1">The sequence shown here is derived from an EMBL/GenBank/DDBJ whole genome shotgun (WGS) entry which is preliminary data.</text>
</comment>
<organism evidence="1 2">
    <name type="scientific">Serratia aquatilis</name>
    <dbReference type="NCBI Taxonomy" id="1737515"/>
    <lineage>
        <taxon>Bacteria</taxon>
        <taxon>Pseudomonadati</taxon>
        <taxon>Pseudomonadota</taxon>
        <taxon>Gammaproteobacteria</taxon>
        <taxon>Enterobacterales</taxon>
        <taxon>Yersiniaceae</taxon>
        <taxon>Serratia</taxon>
    </lineage>
</organism>
<dbReference type="EMBL" id="JBHLXG010000018">
    <property type="protein sequence ID" value="MFC0228202.1"/>
    <property type="molecule type" value="Genomic_DNA"/>
</dbReference>
<keyword evidence="2" id="KW-1185">Reference proteome</keyword>
<reference evidence="1 2" key="1">
    <citation type="submission" date="2024-09" db="EMBL/GenBank/DDBJ databases">
        <authorList>
            <person name="Sun Q."/>
            <person name="Mori K."/>
        </authorList>
    </citation>
    <scope>NUCLEOTIDE SEQUENCE [LARGE SCALE GENOMIC DNA]</scope>
    <source>
        <strain evidence="1 2">CCM 8626</strain>
    </source>
</reference>
<dbReference type="RefSeq" id="WP_380677566.1">
    <property type="nucleotide sequence ID" value="NZ_CP173186.1"/>
</dbReference>
<sequence length="142" mass="16040">MRWLFAMLIALCCWTGSVSGEKIYVAQTSGVPTALDAQTSPHDQIYRPVSELRQKYPGKLSLLLSRMPSYPGSLLAPNMLVPAYTLTTDLGYRPRLQRQTDTPVLNRLAQVNWTLNAQQQQSRIGGWKESNILYRGSLTYYS</sequence>
<dbReference type="Proteomes" id="UP001589792">
    <property type="component" value="Unassembled WGS sequence"/>
</dbReference>
<name>A0ABV6EGT4_9GAMM</name>
<evidence type="ECO:0000313" key="2">
    <source>
        <dbReference type="Proteomes" id="UP001589792"/>
    </source>
</evidence>
<evidence type="ECO:0008006" key="3">
    <source>
        <dbReference type="Google" id="ProtNLM"/>
    </source>
</evidence>
<gene>
    <name evidence="1" type="ORF">ACFFJ3_17165</name>
</gene>
<evidence type="ECO:0000313" key="1">
    <source>
        <dbReference type="EMBL" id="MFC0228202.1"/>
    </source>
</evidence>
<protein>
    <recommendedName>
        <fullName evidence="3">Lipoprotein</fullName>
    </recommendedName>
</protein>